<dbReference type="InterPro" id="IPR002942">
    <property type="entry name" value="S4_RNA-bd"/>
</dbReference>
<evidence type="ECO:0000313" key="11">
    <source>
        <dbReference type="Proteomes" id="UP000033825"/>
    </source>
</evidence>
<keyword evidence="3 7" id="KW-0694">RNA-binding</keyword>
<evidence type="ECO:0000256" key="3">
    <source>
        <dbReference type="ARBA" id="ARBA00022884"/>
    </source>
</evidence>
<gene>
    <name evidence="7" type="primary">rpsD</name>
    <name evidence="10" type="ORF">UY46_C0011G0009</name>
</gene>
<dbReference type="Pfam" id="PF01479">
    <property type="entry name" value="S4"/>
    <property type="match status" value="1"/>
</dbReference>
<dbReference type="FunFam" id="3.10.290.10:FF:000001">
    <property type="entry name" value="30S ribosomal protein S4"/>
    <property type="match status" value="1"/>
</dbReference>
<reference evidence="10 11" key="1">
    <citation type="journal article" date="2015" name="Nature">
        <title>rRNA introns, odd ribosomes, and small enigmatic genomes across a large radiation of phyla.</title>
        <authorList>
            <person name="Brown C.T."/>
            <person name="Hug L.A."/>
            <person name="Thomas B.C."/>
            <person name="Sharon I."/>
            <person name="Castelle C.J."/>
            <person name="Singh A."/>
            <person name="Wilkins M.J."/>
            <person name="Williams K.H."/>
            <person name="Banfield J.F."/>
        </authorList>
    </citation>
    <scope>NUCLEOTIDE SEQUENCE [LARGE SCALE GENOMIC DNA]</scope>
</reference>
<dbReference type="Gene3D" id="3.10.290.10">
    <property type="entry name" value="RNA-binding S4 domain"/>
    <property type="match status" value="1"/>
</dbReference>
<dbReference type="PANTHER" id="PTHR11831:SF4">
    <property type="entry name" value="SMALL RIBOSOMAL SUBUNIT PROTEIN US4M"/>
    <property type="match status" value="1"/>
</dbReference>
<dbReference type="Gene3D" id="1.10.1050.10">
    <property type="entry name" value="Ribosomal Protein S4 Delta 41, Chain A, domain 1"/>
    <property type="match status" value="1"/>
</dbReference>
<dbReference type="Pfam" id="PF00163">
    <property type="entry name" value="Ribosomal_S4"/>
    <property type="match status" value="1"/>
</dbReference>
<feature type="domain" description="Small ribosomal subunit protein uS4 N-terminal" evidence="9">
    <location>
        <begin position="5"/>
        <end position="90"/>
    </location>
</feature>
<evidence type="ECO:0000259" key="8">
    <source>
        <dbReference type="SMART" id="SM00363"/>
    </source>
</evidence>
<dbReference type="GO" id="GO:0019843">
    <property type="term" value="F:rRNA binding"/>
    <property type="evidence" value="ECO:0007669"/>
    <property type="project" value="UniProtKB-UniRule"/>
</dbReference>
<dbReference type="GO" id="GO:0003735">
    <property type="term" value="F:structural constituent of ribosome"/>
    <property type="evidence" value="ECO:0007669"/>
    <property type="project" value="InterPro"/>
</dbReference>
<dbReference type="SMART" id="SM01390">
    <property type="entry name" value="Ribosomal_S4"/>
    <property type="match status" value="1"/>
</dbReference>
<comment type="subunit">
    <text evidence="7">Part of the 30S ribosomal subunit. Contacts protein S5. The interaction surface between S4 and S5 is involved in control of translational fidelity.</text>
</comment>
<protein>
    <recommendedName>
        <fullName evidence="6 7">Small ribosomal subunit protein uS4</fullName>
    </recommendedName>
</protein>
<evidence type="ECO:0000256" key="4">
    <source>
        <dbReference type="ARBA" id="ARBA00022980"/>
    </source>
</evidence>
<dbReference type="GO" id="GO:0006412">
    <property type="term" value="P:translation"/>
    <property type="evidence" value="ECO:0007669"/>
    <property type="project" value="UniProtKB-UniRule"/>
</dbReference>
<comment type="function">
    <text evidence="7">One of the primary rRNA binding proteins, it binds directly to 16S rRNA where it nucleates assembly of the body of the 30S subunit.</text>
</comment>
<evidence type="ECO:0000256" key="7">
    <source>
        <dbReference type="HAMAP-Rule" id="MF_01306"/>
    </source>
</evidence>
<dbReference type="InterPro" id="IPR001912">
    <property type="entry name" value="Ribosomal_uS4_N"/>
</dbReference>
<feature type="domain" description="RNA-binding S4" evidence="8">
    <location>
        <begin position="91"/>
        <end position="155"/>
    </location>
</feature>
<dbReference type="InterPro" id="IPR036986">
    <property type="entry name" value="S4_RNA-bd_sf"/>
</dbReference>
<dbReference type="PROSITE" id="PS50889">
    <property type="entry name" value="S4"/>
    <property type="match status" value="1"/>
</dbReference>
<evidence type="ECO:0000259" key="9">
    <source>
        <dbReference type="SMART" id="SM01390"/>
    </source>
</evidence>
<keyword evidence="5 7" id="KW-0687">Ribonucleoprotein</keyword>
<dbReference type="NCBIfam" id="NF003717">
    <property type="entry name" value="PRK05327.1"/>
    <property type="match status" value="1"/>
</dbReference>
<evidence type="ECO:0000256" key="6">
    <source>
        <dbReference type="ARBA" id="ARBA00035254"/>
    </source>
</evidence>
<dbReference type="HAMAP" id="MF_01306_B">
    <property type="entry name" value="Ribosomal_uS4_B"/>
    <property type="match status" value="1"/>
</dbReference>
<evidence type="ECO:0000256" key="5">
    <source>
        <dbReference type="ARBA" id="ARBA00023274"/>
    </source>
</evidence>
<dbReference type="GO" id="GO:0042274">
    <property type="term" value="P:ribosomal small subunit biogenesis"/>
    <property type="evidence" value="ECO:0007669"/>
    <property type="project" value="TreeGrafter"/>
</dbReference>
<proteinExistence type="inferred from homology"/>
<dbReference type="Proteomes" id="UP000033825">
    <property type="component" value="Unassembled WGS sequence"/>
</dbReference>
<accession>A0A0G1YQ19</accession>
<dbReference type="SMART" id="SM00363">
    <property type="entry name" value="S4"/>
    <property type="match status" value="1"/>
</dbReference>
<organism evidence="10 11">
    <name type="scientific">Candidatus Kaiserbacteria bacterium GW2011_GWA2_49_56</name>
    <dbReference type="NCBI Taxonomy" id="1618670"/>
    <lineage>
        <taxon>Bacteria</taxon>
        <taxon>Candidatus Kaiseribacteriota</taxon>
    </lineage>
</organism>
<dbReference type="EMBL" id="LCQB01000011">
    <property type="protein sequence ID" value="KKW08454.1"/>
    <property type="molecule type" value="Genomic_DNA"/>
</dbReference>
<keyword evidence="2 7" id="KW-0699">rRNA-binding</keyword>
<comment type="similarity">
    <text evidence="1 7">Belongs to the universal ribosomal protein uS4 family.</text>
</comment>
<name>A0A0G1YQ19_9BACT</name>
<dbReference type="CDD" id="cd00165">
    <property type="entry name" value="S4"/>
    <property type="match status" value="1"/>
</dbReference>
<dbReference type="GO" id="GO:0015935">
    <property type="term" value="C:small ribosomal subunit"/>
    <property type="evidence" value="ECO:0007669"/>
    <property type="project" value="InterPro"/>
</dbReference>
<keyword evidence="4 7" id="KW-0689">Ribosomal protein</keyword>
<dbReference type="InterPro" id="IPR022801">
    <property type="entry name" value="Ribosomal_uS4"/>
</dbReference>
<evidence type="ECO:0000313" key="10">
    <source>
        <dbReference type="EMBL" id="KKW08454.1"/>
    </source>
</evidence>
<comment type="caution">
    <text evidence="10">The sequence shown here is derived from an EMBL/GenBank/DDBJ whole genome shotgun (WGS) entry which is preliminary data.</text>
</comment>
<comment type="function">
    <text evidence="7">With S5 and S12 plays an important role in translational accuracy.</text>
</comment>
<dbReference type="PANTHER" id="PTHR11831">
    <property type="entry name" value="30S 40S RIBOSOMAL PROTEIN"/>
    <property type="match status" value="1"/>
</dbReference>
<dbReference type="InterPro" id="IPR005709">
    <property type="entry name" value="Ribosomal_uS4_bac-type"/>
</dbReference>
<dbReference type="AlphaFoldDB" id="A0A0G1YQ19"/>
<sequence length="210" mass="24048">MLPIKSKYKIAKRLGGGIFEQTQTQKFALSEVRAKRPSRGRRGASDYNRQLLEKQRLRFTYGLKERELSNYAKKAYMTEDPAGTLHAMLEMRADSAVYRAGLASTRRAARQMVSHGHIVINGTRTTIPSHRLKKGDVLTVREGSKQSSLFGHLAEGEDKLRATPRWISVDPTLIKVEILQEPIYGPAETTIDYKTVFEFYSRQRENWGWM</sequence>
<evidence type="ECO:0000256" key="1">
    <source>
        <dbReference type="ARBA" id="ARBA00007465"/>
    </source>
</evidence>
<dbReference type="SUPFAM" id="SSF55174">
    <property type="entry name" value="Alpha-L RNA-binding motif"/>
    <property type="match status" value="1"/>
</dbReference>
<evidence type="ECO:0000256" key="2">
    <source>
        <dbReference type="ARBA" id="ARBA00022730"/>
    </source>
</evidence>